<sequence length="124" mass="13805">MPSASTLESRNTLIYLFLALLIIDTILIILSQDLWAIGRIIFTAIIMYFVLQGYRWAKWMLVSTLSLVVIAQVGLIAALGNQISAILSIGSVAMAILCIILMAYLVGNNDLKRYFALKQQRRLG</sequence>
<proteinExistence type="predicted"/>
<organism evidence="2 3">
    <name type="scientific">Leptothoe kymatousa TAU-MAC 1615</name>
    <dbReference type="NCBI Taxonomy" id="2364775"/>
    <lineage>
        <taxon>Bacteria</taxon>
        <taxon>Bacillati</taxon>
        <taxon>Cyanobacteriota</taxon>
        <taxon>Cyanophyceae</taxon>
        <taxon>Nodosilineales</taxon>
        <taxon>Cymatolegaceae</taxon>
        <taxon>Leptothoe</taxon>
        <taxon>Leptothoe kymatousa</taxon>
    </lineage>
</organism>
<protein>
    <submittedName>
        <fullName evidence="2">Uncharacterized protein</fullName>
    </submittedName>
</protein>
<evidence type="ECO:0000313" key="3">
    <source>
        <dbReference type="Proteomes" id="UP001196661"/>
    </source>
</evidence>
<dbReference type="Proteomes" id="UP001196661">
    <property type="component" value="Unassembled WGS sequence"/>
</dbReference>
<feature type="transmembrane region" description="Helical" evidence="1">
    <location>
        <begin position="61"/>
        <end position="79"/>
    </location>
</feature>
<reference evidence="2 3" key="1">
    <citation type="journal article" date="2021" name="Mar. Drugs">
        <title>Genome Reduction and Secondary Metabolism of the Marine Sponge-Associated Cyanobacterium Leptothoe.</title>
        <authorList>
            <person name="Konstantinou D."/>
            <person name="Popin R.V."/>
            <person name="Fewer D.P."/>
            <person name="Sivonen K."/>
            <person name="Gkelis S."/>
        </authorList>
    </citation>
    <scope>NUCLEOTIDE SEQUENCE [LARGE SCALE GENOMIC DNA]</scope>
    <source>
        <strain evidence="2 3">TAU-MAC 1615</strain>
    </source>
</reference>
<gene>
    <name evidence="2" type="ORF">IXB28_07645</name>
</gene>
<keyword evidence="1" id="KW-0472">Membrane</keyword>
<keyword evidence="1" id="KW-1133">Transmembrane helix</keyword>
<feature type="transmembrane region" description="Helical" evidence="1">
    <location>
        <begin position="36"/>
        <end position="54"/>
    </location>
</feature>
<evidence type="ECO:0000313" key="2">
    <source>
        <dbReference type="EMBL" id="MBT9312075.1"/>
    </source>
</evidence>
<evidence type="ECO:0000256" key="1">
    <source>
        <dbReference type="SAM" id="Phobius"/>
    </source>
</evidence>
<accession>A0ABS5Y2N3</accession>
<keyword evidence="3" id="KW-1185">Reference proteome</keyword>
<name>A0ABS5Y2N3_9CYAN</name>
<feature type="transmembrane region" description="Helical" evidence="1">
    <location>
        <begin position="85"/>
        <end position="106"/>
    </location>
</feature>
<feature type="transmembrane region" description="Helical" evidence="1">
    <location>
        <begin position="12"/>
        <end position="30"/>
    </location>
</feature>
<comment type="caution">
    <text evidence="2">The sequence shown here is derived from an EMBL/GenBank/DDBJ whole genome shotgun (WGS) entry which is preliminary data.</text>
</comment>
<dbReference type="EMBL" id="JADOER010000005">
    <property type="protein sequence ID" value="MBT9312075.1"/>
    <property type="molecule type" value="Genomic_DNA"/>
</dbReference>
<dbReference type="RefSeq" id="WP_215617977.1">
    <property type="nucleotide sequence ID" value="NZ_JADOER010000005.1"/>
</dbReference>
<keyword evidence="1" id="KW-0812">Transmembrane</keyword>